<dbReference type="AlphaFoldDB" id="A0AAD7EJ35"/>
<gene>
    <name evidence="1" type="ORF">DFH08DRAFT_638183</name>
</gene>
<name>A0AAD7EJ35_9AGAR</name>
<evidence type="ECO:0000313" key="2">
    <source>
        <dbReference type="Proteomes" id="UP001218218"/>
    </source>
</evidence>
<protein>
    <submittedName>
        <fullName evidence="1">Uncharacterized protein</fullName>
    </submittedName>
</protein>
<dbReference type="EMBL" id="JARIHO010000037">
    <property type="protein sequence ID" value="KAJ7330404.1"/>
    <property type="molecule type" value="Genomic_DNA"/>
</dbReference>
<organism evidence="1 2">
    <name type="scientific">Mycena albidolilacea</name>
    <dbReference type="NCBI Taxonomy" id="1033008"/>
    <lineage>
        <taxon>Eukaryota</taxon>
        <taxon>Fungi</taxon>
        <taxon>Dikarya</taxon>
        <taxon>Basidiomycota</taxon>
        <taxon>Agaricomycotina</taxon>
        <taxon>Agaricomycetes</taxon>
        <taxon>Agaricomycetidae</taxon>
        <taxon>Agaricales</taxon>
        <taxon>Marasmiineae</taxon>
        <taxon>Mycenaceae</taxon>
        <taxon>Mycena</taxon>
    </lineage>
</organism>
<sequence length="104" mass="12169">ASCHQWIDERLNAMAERLPLIQDRQQLRDDGSLGPSPMKLQLYLRIPVPAHRKALTRLILSAHTLGVELLRYVERDRPAVPRYTRLCRFCRRRVETEAHALLEC</sequence>
<dbReference type="Proteomes" id="UP001218218">
    <property type="component" value="Unassembled WGS sequence"/>
</dbReference>
<reference evidence="1" key="1">
    <citation type="submission" date="2023-03" db="EMBL/GenBank/DDBJ databases">
        <title>Massive genome expansion in bonnet fungi (Mycena s.s.) driven by repeated elements and novel gene families across ecological guilds.</title>
        <authorList>
            <consortium name="Lawrence Berkeley National Laboratory"/>
            <person name="Harder C.B."/>
            <person name="Miyauchi S."/>
            <person name="Viragh M."/>
            <person name="Kuo A."/>
            <person name="Thoen E."/>
            <person name="Andreopoulos B."/>
            <person name="Lu D."/>
            <person name="Skrede I."/>
            <person name="Drula E."/>
            <person name="Henrissat B."/>
            <person name="Morin E."/>
            <person name="Kohler A."/>
            <person name="Barry K."/>
            <person name="LaButti K."/>
            <person name="Morin E."/>
            <person name="Salamov A."/>
            <person name="Lipzen A."/>
            <person name="Mereny Z."/>
            <person name="Hegedus B."/>
            <person name="Baldrian P."/>
            <person name="Stursova M."/>
            <person name="Weitz H."/>
            <person name="Taylor A."/>
            <person name="Grigoriev I.V."/>
            <person name="Nagy L.G."/>
            <person name="Martin F."/>
            <person name="Kauserud H."/>
        </authorList>
    </citation>
    <scope>NUCLEOTIDE SEQUENCE</scope>
    <source>
        <strain evidence="1">CBHHK002</strain>
    </source>
</reference>
<feature type="non-terminal residue" evidence="1">
    <location>
        <position position="1"/>
    </location>
</feature>
<accession>A0AAD7EJ35</accession>
<proteinExistence type="predicted"/>
<keyword evidence="2" id="KW-1185">Reference proteome</keyword>
<feature type="non-terminal residue" evidence="1">
    <location>
        <position position="104"/>
    </location>
</feature>
<comment type="caution">
    <text evidence="1">The sequence shown here is derived from an EMBL/GenBank/DDBJ whole genome shotgun (WGS) entry which is preliminary data.</text>
</comment>
<evidence type="ECO:0000313" key="1">
    <source>
        <dbReference type="EMBL" id="KAJ7330404.1"/>
    </source>
</evidence>